<dbReference type="Proteomes" id="UP001240678">
    <property type="component" value="Unassembled WGS sequence"/>
</dbReference>
<accession>A0AAJ0DV54</accession>
<keyword evidence="3" id="KW-1185">Reference proteome</keyword>
<feature type="region of interest" description="Disordered" evidence="1">
    <location>
        <begin position="15"/>
        <end position="48"/>
    </location>
</feature>
<name>A0AAJ0DV54_9PEZI</name>
<organism evidence="2 3">
    <name type="scientific">Colletotrichum costaricense</name>
    <dbReference type="NCBI Taxonomy" id="1209916"/>
    <lineage>
        <taxon>Eukaryota</taxon>
        <taxon>Fungi</taxon>
        <taxon>Dikarya</taxon>
        <taxon>Ascomycota</taxon>
        <taxon>Pezizomycotina</taxon>
        <taxon>Sordariomycetes</taxon>
        <taxon>Hypocreomycetidae</taxon>
        <taxon>Glomerellales</taxon>
        <taxon>Glomerellaceae</taxon>
        <taxon>Colletotrichum</taxon>
        <taxon>Colletotrichum acutatum species complex</taxon>
    </lineage>
</organism>
<reference evidence="2 3" key="1">
    <citation type="submission" date="2016-10" db="EMBL/GenBank/DDBJ databases">
        <title>The genome sequence of Colletotrichum fioriniae PJ7.</title>
        <authorList>
            <person name="Baroncelli R."/>
        </authorList>
    </citation>
    <scope>NUCLEOTIDE SEQUENCE [LARGE SCALE GENOMIC DNA]</scope>
    <source>
        <strain evidence="2 3">IMI 309622</strain>
    </source>
</reference>
<evidence type="ECO:0000256" key="1">
    <source>
        <dbReference type="SAM" id="MobiDB-lite"/>
    </source>
</evidence>
<dbReference type="AlphaFoldDB" id="A0AAJ0DV54"/>
<protein>
    <submittedName>
        <fullName evidence="2">Uncharacterized protein</fullName>
    </submittedName>
</protein>
<sequence>MFCLHDSCASAVVSDCANPSGPRNKPPLSELSGNASAHRPFNPIGPGKETIGRRVDSISAIRGSRRWWRPAPCRLPADAVLLQRGRAASGEHSCTGRRSTLTGRHNRTRKCLLLLLSCMTEREAFIGISHLLAYILLTQRSKGREDLICRRSPPSRCFFREGEKRKGGHCFCPHTLSLSPGSPQTLDQSPI</sequence>
<comment type="caution">
    <text evidence="2">The sequence shown here is derived from an EMBL/GenBank/DDBJ whole genome shotgun (WGS) entry which is preliminary data.</text>
</comment>
<gene>
    <name evidence="2" type="ORF">CCOS01_14155</name>
</gene>
<dbReference type="EMBL" id="MOOE01000019">
    <property type="protein sequence ID" value="KAK1514215.1"/>
    <property type="molecule type" value="Genomic_DNA"/>
</dbReference>
<evidence type="ECO:0000313" key="3">
    <source>
        <dbReference type="Proteomes" id="UP001240678"/>
    </source>
</evidence>
<dbReference type="GeneID" id="85345846"/>
<evidence type="ECO:0000313" key="2">
    <source>
        <dbReference type="EMBL" id="KAK1514215.1"/>
    </source>
</evidence>
<dbReference type="RefSeq" id="XP_060307395.1">
    <property type="nucleotide sequence ID" value="XM_060462299.1"/>
</dbReference>
<proteinExistence type="predicted"/>